<evidence type="ECO:0000313" key="2">
    <source>
        <dbReference type="EMBL" id="SPP77185.1"/>
    </source>
</evidence>
<dbReference type="Proteomes" id="UP000268350">
    <property type="component" value="Unassembled WGS sequence"/>
</dbReference>
<evidence type="ECO:0000256" key="1">
    <source>
        <dbReference type="SAM" id="MobiDB-lite"/>
    </source>
</evidence>
<evidence type="ECO:0000313" key="3">
    <source>
        <dbReference type="Proteomes" id="UP000268350"/>
    </source>
</evidence>
<sequence length="98" mass="10472">MSDLNLSFADALAATDCLLTGGAGCNKLKTRKKSAVGKAKARKSLCRRATKRATKPKKRATKPKKGCSKPKNKTNARAKAKKAAKKATKKCAPTQKKN</sequence>
<protein>
    <submittedName>
        <fullName evidence="2">Uncharacterized protein</fullName>
    </submittedName>
</protein>
<gene>
    <name evidence="2" type="ORF">DGUA_6G007828</name>
</gene>
<feature type="region of interest" description="Disordered" evidence="1">
    <location>
        <begin position="29"/>
        <end position="98"/>
    </location>
</feature>
<dbReference type="EMBL" id="OUUW01000002">
    <property type="protein sequence ID" value="SPP77185.1"/>
    <property type="molecule type" value="Genomic_DNA"/>
</dbReference>
<feature type="compositionally biased region" description="Basic residues" evidence="1">
    <location>
        <begin position="29"/>
        <end position="89"/>
    </location>
</feature>
<proteinExistence type="predicted"/>
<keyword evidence="3" id="KW-1185">Reference proteome</keyword>
<name>A0A3B0J626_DROGU</name>
<accession>A0A3B0J626</accession>
<dbReference type="AlphaFoldDB" id="A0A3B0J626"/>
<organism evidence="2 3">
    <name type="scientific">Drosophila guanche</name>
    <name type="common">Fruit fly</name>
    <dbReference type="NCBI Taxonomy" id="7266"/>
    <lineage>
        <taxon>Eukaryota</taxon>
        <taxon>Metazoa</taxon>
        <taxon>Ecdysozoa</taxon>
        <taxon>Arthropoda</taxon>
        <taxon>Hexapoda</taxon>
        <taxon>Insecta</taxon>
        <taxon>Pterygota</taxon>
        <taxon>Neoptera</taxon>
        <taxon>Endopterygota</taxon>
        <taxon>Diptera</taxon>
        <taxon>Brachycera</taxon>
        <taxon>Muscomorpha</taxon>
        <taxon>Ephydroidea</taxon>
        <taxon>Drosophilidae</taxon>
        <taxon>Drosophila</taxon>
        <taxon>Sophophora</taxon>
    </lineage>
</organism>
<reference evidence="3" key="1">
    <citation type="submission" date="2018-01" db="EMBL/GenBank/DDBJ databases">
        <authorList>
            <person name="Alioto T."/>
            <person name="Alioto T."/>
        </authorList>
    </citation>
    <scope>NUCLEOTIDE SEQUENCE [LARGE SCALE GENOMIC DNA]</scope>
</reference>